<accession>A0A1I7JNL9</accession>
<evidence type="ECO:0008006" key="3">
    <source>
        <dbReference type="Google" id="ProtNLM"/>
    </source>
</evidence>
<keyword evidence="2" id="KW-1185">Reference proteome</keyword>
<evidence type="ECO:0000313" key="2">
    <source>
        <dbReference type="Proteomes" id="UP000182491"/>
    </source>
</evidence>
<reference evidence="2" key="1">
    <citation type="submission" date="2016-10" db="EMBL/GenBank/DDBJ databases">
        <authorList>
            <person name="Varghese N."/>
        </authorList>
    </citation>
    <scope>NUCLEOTIDE SEQUENCE [LARGE SCALE GENOMIC DNA]</scope>
    <source>
        <strain evidence="2">DSM 18820</strain>
    </source>
</reference>
<sequence length="239" mass="28318">METILSTQYDQDFKSTIPHIANYPELLPFVGKNWETSKRILFLGESHYLPYDKLKAYSSFDYFQNWYEGNSFGLGDIYRKYIYTRNNVFIAENGTHEKPLSIYFNLKTALLELPEVSINQEVFSNFSFYNYYQKPAYIKGEKHENRSIQPDLIDDKVAYETLLRVTALTNPKVIIFVSRKAYKSFMQMYSTRNESILKNIKIDSVPHAGRQWWYKKSRSYGDRTGKQKFLDLIKEAYLN</sequence>
<evidence type="ECO:0000313" key="1">
    <source>
        <dbReference type="EMBL" id="SFU86746.1"/>
    </source>
</evidence>
<dbReference type="RefSeq" id="WP_068837994.1">
    <property type="nucleotide sequence ID" value="NZ_BMXC01000003.1"/>
</dbReference>
<dbReference type="AlphaFoldDB" id="A0A1I7JNL9"/>
<gene>
    <name evidence="1" type="ORF">SAMN04487941_3066</name>
</gene>
<proteinExistence type="predicted"/>
<organism evidence="1 2">
    <name type="scientific">Pontibacter akesuensis</name>
    <dbReference type="NCBI Taxonomy" id="388950"/>
    <lineage>
        <taxon>Bacteria</taxon>
        <taxon>Pseudomonadati</taxon>
        <taxon>Bacteroidota</taxon>
        <taxon>Cytophagia</taxon>
        <taxon>Cytophagales</taxon>
        <taxon>Hymenobacteraceae</taxon>
        <taxon>Pontibacter</taxon>
    </lineage>
</organism>
<dbReference type="Proteomes" id="UP000182491">
    <property type="component" value="Unassembled WGS sequence"/>
</dbReference>
<name>A0A1I7JNL9_9BACT</name>
<dbReference type="OrthoDB" id="1149978at2"/>
<dbReference type="STRING" id="388950.GCA_001611675_01999"/>
<dbReference type="EMBL" id="FPCA01000003">
    <property type="protein sequence ID" value="SFU86746.1"/>
    <property type="molecule type" value="Genomic_DNA"/>
</dbReference>
<protein>
    <recommendedName>
        <fullName evidence="3">Uracil DNA glycosylase superfamily protein</fullName>
    </recommendedName>
</protein>